<dbReference type="GO" id="GO:0009908">
    <property type="term" value="P:flower development"/>
    <property type="evidence" value="ECO:0007669"/>
    <property type="project" value="UniProtKB-KW"/>
</dbReference>
<evidence type="ECO:0000256" key="3">
    <source>
        <dbReference type="ARBA" id="ARBA00022782"/>
    </source>
</evidence>
<evidence type="ECO:0000313" key="8">
    <source>
        <dbReference type="Proteomes" id="UP001418222"/>
    </source>
</evidence>
<evidence type="ECO:0000256" key="5">
    <source>
        <dbReference type="ARBA" id="ARBA00023089"/>
    </source>
</evidence>
<keyword evidence="4 6" id="KW-0175">Coiled coil</keyword>
<evidence type="ECO:0000313" key="7">
    <source>
        <dbReference type="EMBL" id="KAK8919305.1"/>
    </source>
</evidence>
<reference evidence="7 8" key="1">
    <citation type="journal article" date="2022" name="Nat. Plants">
        <title>Genomes of leafy and leafless Platanthera orchids illuminate the evolution of mycoheterotrophy.</title>
        <authorList>
            <person name="Li M.H."/>
            <person name="Liu K.W."/>
            <person name="Li Z."/>
            <person name="Lu H.C."/>
            <person name="Ye Q.L."/>
            <person name="Zhang D."/>
            <person name="Wang J.Y."/>
            <person name="Li Y.F."/>
            <person name="Zhong Z.M."/>
            <person name="Liu X."/>
            <person name="Yu X."/>
            <person name="Liu D.K."/>
            <person name="Tu X.D."/>
            <person name="Liu B."/>
            <person name="Hao Y."/>
            <person name="Liao X.Y."/>
            <person name="Jiang Y.T."/>
            <person name="Sun W.H."/>
            <person name="Chen J."/>
            <person name="Chen Y.Q."/>
            <person name="Ai Y."/>
            <person name="Zhai J.W."/>
            <person name="Wu S.S."/>
            <person name="Zhou Z."/>
            <person name="Hsiao Y.Y."/>
            <person name="Wu W.L."/>
            <person name="Chen Y.Y."/>
            <person name="Lin Y.F."/>
            <person name="Hsu J.L."/>
            <person name="Li C.Y."/>
            <person name="Wang Z.W."/>
            <person name="Zhao X."/>
            <person name="Zhong W.Y."/>
            <person name="Ma X.K."/>
            <person name="Ma L."/>
            <person name="Huang J."/>
            <person name="Chen G.Z."/>
            <person name="Huang M.Z."/>
            <person name="Huang L."/>
            <person name="Peng D.H."/>
            <person name="Luo Y.B."/>
            <person name="Zou S.Q."/>
            <person name="Chen S.P."/>
            <person name="Lan S."/>
            <person name="Tsai W.C."/>
            <person name="Van de Peer Y."/>
            <person name="Liu Z.J."/>
        </authorList>
    </citation>
    <scope>NUCLEOTIDE SEQUENCE [LARGE SCALE GENOMIC DNA]</scope>
    <source>
        <strain evidence="7">Lor287</strain>
    </source>
</reference>
<dbReference type="PANTHER" id="PTHR33405">
    <property type="entry name" value="PROTEIN FLX-LIKE 2"/>
    <property type="match status" value="1"/>
</dbReference>
<keyword evidence="2" id="KW-0217">Developmental protein</keyword>
<dbReference type="EMBL" id="JBBWWQ010000019">
    <property type="protein sequence ID" value="KAK8919305.1"/>
    <property type="molecule type" value="Genomic_DNA"/>
</dbReference>
<dbReference type="InterPro" id="IPR040353">
    <property type="entry name" value="FLX/FLX-like"/>
</dbReference>
<comment type="similarity">
    <text evidence="1">Belongs to the FLX family.</text>
</comment>
<gene>
    <name evidence="7" type="ORF">KSP39_PZI021653</name>
</gene>
<evidence type="ECO:0000256" key="6">
    <source>
        <dbReference type="SAM" id="Coils"/>
    </source>
</evidence>
<protein>
    <submittedName>
        <fullName evidence="7">Uncharacterized protein</fullName>
    </submittedName>
</protein>
<name>A0AAP0FWB3_9ASPA</name>
<comment type="caution">
    <text evidence="7">The sequence shown here is derived from an EMBL/GenBank/DDBJ whole genome shotgun (WGS) entry which is preliminary data.</text>
</comment>
<keyword evidence="8" id="KW-1185">Reference proteome</keyword>
<dbReference type="Proteomes" id="UP001418222">
    <property type="component" value="Unassembled WGS sequence"/>
</dbReference>
<evidence type="ECO:0000256" key="4">
    <source>
        <dbReference type="ARBA" id="ARBA00023054"/>
    </source>
</evidence>
<evidence type="ECO:0000256" key="1">
    <source>
        <dbReference type="ARBA" id="ARBA00005405"/>
    </source>
</evidence>
<evidence type="ECO:0000256" key="2">
    <source>
        <dbReference type="ARBA" id="ARBA00022473"/>
    </source>
</evidence>
<feature type="coiled-coil region" evidence="6">
    <location>
        <begin position="136"/>
        <end position="215"/>
    </location>
</feature>
<accession>A0AAP0FWB3</accession>
<organism evidence="7 8">
    <name type="scientific">Platanthera zijinensis</name>
    <dbReference type="NCBI Taxonomy" id="2320716"/>
    <lineage>
        <taxon>Eukaryota</taxon>
        <taxon>Viridiplantae</taxon>
        <taxon>Streptophyta</taxon>
        <taxon>Embryophyta</taxon>
        <taxon>Tracheophyta</taxon>
        <taxon>Spermatophyta</taxon>
        <taxon>Magnoliopsida</taxon>
        <taxon>Liliopsida</taxon>
        <taxon>Asparagales</taxon>
        <taxon>Orchidaceae</taxon>
        <taxon>Orchidoideae</taxon>
        <taxon>Orchideae</taxon>
        <taxon>Orchidinae</taxon>
        <taxon>Platanthera</taxon>
    </lineage>
</organism>
<proteinExistence type="inferred from homology"/>
<dbReference type="GO" id="GO:0030154">
    <property type="term" value="P:cell differentiation"/>
    <property type="evidence" value="ECO:0007669"/>
    <property type="project" value="UniProtKB-KW"/>
</dbReference>
<sequence>MAGRGRLPRQSFDDGRRRYAAIAEGPYARSHAPRPPHPSVYEEELEVQQHEIRKLLGDNRRLAEDRMAFQQELVAVKEEIHHMNMILSDTRAEKDAQSADLLEKGLKLEADLRAMEPLRNEVILVRAEVQKLNGIRQELTGQVKTLTQDLKRAQAEHQQIPVLRSEIDNLRQELLRARTAIEYEKKGNAELLEQRQAMEKNLVSMAREVEKLRADLANSDGRSWGSGGAYGMKRGSPEAPFASSYGDGYSLNPSGTDKTSHYGAGSGTWGTYSTDPSECGSTTGPIEINESMRKWNEMKQNGFVSTFQVKSLIPRARKFKPTKKNNENIKKMVDTTSQILSGLNPGIIKHVRNSKQVNSILKAMLQNEMLEKQEAERSNGEIERGTNKVCNGWKAHSNASAHGHLELSLNKPLNPCSSNKEQYNDPKMRKPEFPLQCDEDSLTLKLSSSATMVAEHADKTANADLSTNQEDISSLSYKGDIVLYSSVSLLLPFCH</sequence>
<keyword evidence="5" id="KW-0287">Flowering</keyword>
<dbReference type="PANTHER" id="PTHR33405:SF20">
    <property type="entry name" value="PROTEIN FLX-LIKE 3"/>
    <property type="match status" value="1"/>
</dbReference>
<keyword evidence="3" id="KW-0221">Differentiation</keyword>
<dbReference type="AlphaFoldDB" id="A0AAP0FWB3"/>